<reference evidence="4 5" key="1">
    <citation type="submission" date="2019-04" db="EMBL/GenBank/DDBJ databases">
        <title>Trinickia sp. 7GSK02, isolated from subtropical forest soil.</title>
        <authorList>
            <person name="Gao Z.-H."/>
            <person name="Qiu L.-H."/>
        </authorList>
    </citation>
    <scope>NUCLEOTIDE SEQUENCE [LARGE SCALE GENOMIC DNA]</scope>
    <source>
        <strain evidence="4 5">7GSK02</strain>
    </source>
</reference>
<gene>
    <name evidence="4" type="ORF">FAZ69_10410</name>
</gene>
<feature type="signal peptide" evidence="2">
    <location>
        <begin position="1"/>
        <end position="24"/>
    </location>
</feature>
<evidence type="ECO:0000313" key="4">
    <source>
        <dbReference type="EMBL" id="TKC89353.1"/>
    </source>
</evidence>
<name>A0A4U1I7G3_9BURK</name>
<keyword evidence="1 2" id="KW-0732">Signal</keyword>
<dbReference type="InterPro" id="IPR000259">
    <property type="entry name" value="Adhesion_dom_fimbrial"/>
</dbReference>
<dbReference type="PANTHER" id="PTHR33420:SF3">
    <property type="entry name" value="FIMBRIAL SUBUNIT ELFA"/>
    <property type="match status" value="1"/>
</dbReference>
<proteinExistence type="predicted"/>
<dbReference type="InterPro" id="IPR050263">
    <property type="entry name" value="Bact_Fimbrial_Adh_Pro"/>
</dbReference>
<dbReference type="Pfam" id="PF00419">
    <property type="entry name" value="Fimbrial"/>
    <property type="match status" value="1"/>
</dbReference>
<evidence type="ECO:0000259" key="3">
    <source>
        <dbReference type="Pfam" id="PF00419"/>
    </source>
</evidence>
<dbReference type="PANTHER" id="PTHR33420">
    <property type="entry name" value="FIMBRIAL SUBUNIT ELFA-RELATED"/>
    <property type="match status" value="1"/>
</dbReference>
<dbReference type="InterPro" id="IPR036937">
    <property type="entry name" value="Adhesion_dom_fimbrial_sf"/>
</dbReference>
<comment type="caution">
    <text evidence="4">The sequence shown here is derived from an EMBL/GenBank/DDBJ whole genome shotgun (WGS) entry which is preliminary data.</text>
</comment>
<feature type="domain" description="Fimbrial-type adhesion" evidence="3">
    <location>
        <begin position="34"/>
        <end position="181"/>
    </location>
</feature>
<evidence type="ECO:0000256" key="2">
    <source>
        <dbReference type="SAM" id="SignalP"/>
    </source>
</evidence>
<dbReference type="Gene3D" id="2.60.40.1090">
    <property type="entry name" value="Fimbrial-type adhesion domain"/>
    <property type="match status" value="1"/>
</dbReference>
<dbReference type="RefSeq" id="WP_136894030.1">
    <property type="nucleotide sequence ID" value="NZ_SWJE01000005.1"/>
</dbReference>
<dbReference type="Proteomes" id="UP000305539">
    <property type="component" value="Unassembled WGS sequence"/>
</dbReference>
<keyword evidence="5" id="KW-1185">Reference proteome</keyword>
<organism evidence="4 5">
    <name type="scientific">Trinickia terrae</name>
    <dbReference type="NCBI Taxonomy" id="2571161"/>
    <lineage>
        <taxon>Bacteria</taxon>
        <taxon>Pseudomonadati</taxon>
        <taxon>Pseudomonadota</taxon>
        <taxon>Betaproteobacteria</taxon>
        <taxon>Burkholderiales</taxon>
        <taxon>Burkholderiaceae</taxon>
        <taxon>Trinickia</taxon>
    </lineage>
</organism>
<dbReference type="GO" id="GO:0009289">
    <property type="term" value="C:pilus"/>
    <property type="evidence" value="ECO:0007669"/>
    <property type="project" value="InterPro"/>
</dbReference>
<dbReference type="InterPro" id="IPR008966">
    <property type="entry name" value="Adhesion_dom_sf"/>
</dbReference>
<dbReference type="AlphaFoldDB" id="A0A4U1I7G3"/>
<dbReference type="OrthoDB" id="9033056at2"/>
<evidence type="ECO:0000313" key="5">
    <source>
        <dbReference type="Proteomes" id="UP000305539"/>
    </source>
</evidence>
<dbReference type="SUPFAM" id="SSF49401">
    <property type="entry name" value="Bacterial adhesins"/>
    <property type="match status" value="1"/>
</dbReference>
<sequence>MKANLKKVSLVALMGAFAAPAAFATATDGRGTVTFNGELTSNTCTIDAGDVDKVVTLPTVSTSSLTAAGQTAGATMFSISVSGCSADVTQVAAHFETTNLDQASRGAKNLYAGTSTDPAATFVAVQMLDSDGTTVLNLGTKGTAVPVTDSAATMYYGGRYYANGKTTAGKVQAVVSYTLAYN</sequence>
<dbReference type="GO" id="GO:0043709">
    <property type="term" value="P:cell adhesion involved in single-species biofilm formation"/>
    <property type="evidence" value="ECO:0007669"/>
    <property type="project" value="TreeGrafter"/>
</dbReference>
<dbReference type="EMBL" id="SWJE01000005">
    <property type="protein sequence ID" value="TKC89353.1"/>
    <property type="molecule type" value="Genomic_DNA"/>
</dbReference>
<protein>
    <submittedName>
        <fullName evidence="4">Type 1 fimbrial protein</fullName>
    </submittedName>
</protein>
<evidence type="ECO:0000256" key="1">
    <source>
        <dbReference type="ARBA" id="ARBA00022729"/>
    </source>
</evidence>
<feature type="chain" id="PRO_5020197062" evidence="2">
    <location>
        <begin position="25"/>
        <end position="182"/>
    </location>
</feature>
<accession>A0A4U1I7G3</accession>